<protein>
    <submittedName>
        <fullName evidence="1">Uncharacterized protein</fullName>
    </submittedName>
</protein>
<name>A0ACC2JDC0_9PEZI</name>
<comment type="caution">
    <text evidence="1">The sequence shown here is derived from an EMBL/GenBank/DDBJ whole genome shotgun (WGS) entry which is preliminary data.</text>
</comment>
<reference evidence="1" key="1">
    <citation type="submission" date="2022-12" db="EMBL/GenBank/DDBJ databases">
        <title>Genome Sequence of Lasiodiplodia mahajangana.</title>
        <authorList>
            <person name="Buettner E."/>
        </authorList>
    </citation>
    <scope>NUCLEOTIDE SEQUENCE</scope>
    <source>
        <strain evidence="1">VT137</strain>
    </source>
</reference>
<proteinExistence type="predicted"/>
<evidence type="ECO:0000313" key="2">
    <source>
        <dbReference type="Proteomes" id="UP001153332"/>
    </source>
</evidence>
<accession>A0ACC2JDC0</accession>
<dbReference type="EMBL" id="JAPUUL010002315">
    <property type="protein sequence ID" value="KAJ8125523.1"/>
    <property type="molecule type" value="Genomic_DNA"/>
</dbReference>
<gene>
    <name evidence="1" type="ORF">O1611_g8117</name>
</gene>
<keyword evidence="2" id="KW-1185">Reference proteome</keyword>
<sequence>MSCFIVPKRAVKSIEGWATSNRILIMADKKEIDEKPNQEKNAGTYRTESFELIRRSKLESKDETIHALPGEGELDNAGHGVEPT</sequence>
<evidence type="ECO:0000313" key="1">
    <source>
        <dbReference type="EMBL" id="KAJ8125523.1"/>
    </source>
</evidence>
<organism evidence="1 2">
    <name type="scientific">Lasiodiplodia mahajangana</name>
    <dbReference type="NCBI Taxonomy" id="1108764"/>
    <lineage>
        <taxon>Eukaryota</taxon>
        <taxon>Fungi</taxon>
        <taxon>Dikarya</taxon>
        <taxon>Ascomycota</taxon>
        <taxon>Pezizomycotina</taxon>
        <taxon>Dothideomycetes</taxon>
        <taxon>Dothideomycetes incertae sedis</taxon>
        <taxon>Botryosphaeriales</taxon>
        <taxon>Botryosphaeriaceae</taxon>
        <taxon>Lasiodiplodia</taxon>
    </lineage>
</organism>
<dbReference type="Proteomes" id="UP001153332">
    <property type="component" value="Unassembled WGS sequence"/>
</dbReference>